<dbReference type="SMART" id="SM00448">
    <property type="entry name" value="REC"/>
    <property type="match status" value="1"/>
</dbReference>
<dbReference type="Gene3D" id="3.40.50.2300">
    <property type="match status" value="1"/>
</dbReference>
<dbReference type="Pfam" id="PF04397">
    <property type="entry name" value="LytTR"/>
    <property type="match status" value="1"/>
</dbReference>
<feature type="domain" description="HTH LytTR-type" evidence="3">
    <location>
        <begin position="135"/>
        <end position="233"/>
    </location>
</feature>
<dbReference type="PANTHER" id="PTHR37299">
    <property type="entry name" value="TRANSCRIPTIONAL REGULATOR-RELATED"/>
    <property type="match status" value="1"/>
</dbReference>
<dbReference type="SUPFAM" id="SSF52172">
    <property type="entry name" value="CheY-like"/>
    <property type="match status" value="1"/>
</dbReference>
<dbReference type="PANTHER" id="PTHR37299:SF1">
    <property type="entry name" value="STAGE 0 SPORULATION PROTEIN A HOMOLOG"/>
    <property type="match status" value="1"/>
</dbReference>
<sequence>MAIQCIVVDDEPLSIQVITEFIRKTPELELLQSFSNPLQALAFLKQEPQVGLIFLDIQMPELTGIEFMQIRQGAADIIIVSAYDEYALDGFQYDATDYLLKPVSFERFAKAVQKVLQKNTQKEAAPTAALHNEFIFIRTDKRIVRVNLGDILYLEALRNYVAIQTRTQKILTLQNLRSFEEILSPQRFVRVHKSFIVAIDKIDSVERQRIFTGPHTVPIGDTYVKQFYEAIRMG</sequence>
<gene>
    <name evidence="4" type="ORF">EGT74_17035</name>
</gene>
<dbReference type="EMBL" id="RPDH01000002">
    <property type="protein sequence ID" value="RPE08739.1"/>
    <property type="molecule type" value="Genomic_DNA"/>
</dbReference>
<dbReference type="SMART" id="SM00850">
    <property type="entry name" value="LytTR"/>
    <property type="match status" value="1"/>
</dbReference>
<feature type="domain" description="Response regulatory" evidence="2">
    <location>
        <begin position="4"/>
        <end position="116"/>
    </location>
</feature>
<dbReference type="Proteomes" id="UP000278351">
    <property type="component" value="Unassembled WGS sequence"/>
</dbReference>
<keyword evidence="4" id="KW-0238">DNA-binding</keyword>
<dbReference type="PROSITE" id="PS50930">
    <property type="entry name" value="HTH_LYTTR"/>
    <property type="match status" value="1"/>
</dbReference>
<reference evidence="4 5" key="1">
    <citation type="submission" date="2018-11" db="EMBL/GenBank/DDBJ databases">
        <title>Chitinophaga lutea sp.nov., isolate from arsenic contaminated soil.</title>
        <authorList>
            <person name="Zong Y."/>
        </authorList>
    </citation>
    <scope>NUCLEOTIDE SEQUENCE [LARGE SCALE GENOMIC DNA]</scope>
    <source>
        <strain evidence="4 5">ZY74</strain>
    </source>
</reference>
<evidence type="ECO:0000259" key="2">
    <source>
        <dbReference type="PROSITE" id="PS50110"/>
    </source>
</evidence>
<dbReference type="OrthoDB" id="1646880at2"/>
<dbReference type="Gene3D" id="2.40.50.1020">
    <property type="entry name" value="LytTr DNA-binding domain"/>
    <property type="match status" value="1"/>
</dbReference>
<evidence type="ECO:0000313" key="5">
    <source>
        <dbReference type="Proteomes" id="UP000278351"/>
    </source>
</evidence>
<dbReference type="InterPro" id="IPR011006">
    <property type="entry name" value="CheY-like_superfamily"/>
</dbReference>
<evidence type="ECO:0000256" key="1">
    <source>
        <dbReference type="PROSITE-ProRule" id="PRU00169"/>
    </source>
</evidence>
<organism evidence="4 5">
    <name type="scientific">Chitinophaga lutea</name>
    <dbReference type="NCBI Taxonomy" id="2488634"/>
    <lineage>
        <taxon>Bacteria</taxon>
        <taxon>Pseudomonadati</taxon>
        <taxon>Bacteroidota</taxon>
        <taxon>Chitinophagia</taxon>
        <taxon>Chitinophagales</taxon>
        <taxon>Chitinophagaceae</taxon>
        <taxon>Chitinophaga</taxon>
    </lineage>
</organism>
<comment type="caution">
    <text evidence="4">The sequence shown here is derived from an EMBL/GenBank/DDBJ whole genome shotgun (WGS) entry which is preliminary data.</text>
</comment>
<feature type="modified residue" description="4-aspartylphosphate" evidence="1">
    <location>
        <position position="56"/>
    </location>
</feature>
<evidence type="ECO:0000313" key="4">
    <source>
        <dbReference type="EMBL" id="RPE08739.1"/>
    </source>
</evidence>
<dbReference type="RefSeq" id="WP_123847734.1">
    <property type="nucleotide sequence ID" value="NZ_RPDH01000002.1"/>
</dbReference>
<proteinExistence type="predicted"/>
<keyword evidence="1" id="KW-0597">Phosphoprotein</keyword>
<accession>A0A3N4PPW2</accession>
<protein>
    <submittedName>
        <fullName evidence="4">DNA-binding response regulator</fullName>
    </submittedName>
</protein>
<dbReference type="InterPro" id="IPR001789">
    <property type="entry name" value="Sig_transdc_resp-reg_receiver"/>
</dbReference>
<name>A0A3N4PPW2_9BACT</name>
<dbReference type="AlphaFoldDB" id="A0A3N4PPW2"/>
<keyword evidence="5" id="KW-1185">Reference proteome</keyword>
<dbReference type="GO" id="GO:0000156">
    <property type="term" value="F:phosphorelay response regulator activity"/>
    <property type="evidence" value="ECO:0007669"/>
    <property type="project" value="InterPro"/>
</dbReference>
<dbReference type="Pfam" id="PF00072">
    <property type="entry name" value="Response_reg"/>
    <property type="match status" value="1"/>
</dbReference>
<dbReference type="InterPro" id="IPR046947">
    <property type="entry name" value="LytR-like"/>
</dbReference>
<dbReference type="GO" id="GO:0003677">
    <property type="term" value="F:DNA binding"/>
    <property type="evidence" value="ECO:0007669"/>
    <property type="project" value="UniProtKB-KW"/>
</dbReference>
<dbReference type="PROSITE" id="PS50110">
    <property type="entry name" value="RESPONSE_REGULATORY"/>
    <property type="match status" value="1"/>
</dbReference>
<evidence type="ECO:0000259" key="3">
    <source>
        <dbReference type="PROSITE" id="PS50930"/>
    </source>
</evidence>
<dbReference type="InterPro" id="IPR007492">
    <property type="entry name" value="LytTR_DNA-bd_dom"/>
</dbReference>